<keyword evidence="9" id="KW-1185">Reference proteome</keyword>
<evidence type="ECO:0000256" key="4">
    <source>
        <dbReference type="ARBA" id="ARBA00022917"/>
    </source>
</evidence>
<dbReference type="InterPro" id="IPR005794">
    <property type="entry name" value="Fmt"/>
</dbReference>
<keyword evidence="3 5" id="KW-0808">Transferase</keyword>
<dbReference type="EMBL" id="JBEWYP010000008">
    <property type="protein sequence ID" value="MET7030338.1"/>
    <property type="molecule type" value="Genomic_DNA"/>
</dbReference>
<dbReference type="InterPro" id="IPR005793">
    <property type="entry name" value="Formyl_trans_C"/>
</dbReference>
<dbReference type="SUPFAM" id="SSF50486">
    <property type="entry name" value="FMT C-terminal domain-like"/>
    <property type="match status" value="1"/>
</dbReference>
<evidence type="ECO:0000256" key="3">
    <source>
        <dbReference type="ARBA" id="ARBA00022679"/>
    </source>
</evidence>
<dbReference type="EC" id="2.1.2.9" evidence="2 5"/>
<evidence type="ECO:0000259" key="6">
    <source>
        <dbReference type="Pfam" id="PF00551"/>
    </source>
</evidence>
<dbReference type="InterPro" id="IPR002376">
    <property type="entry name" value="Formyl_transf_N"/>
</dbReference>
<feature type="domain" description="Formyl transferase C-terminal" evidence="7">
    <location>
        <begin position="206"/>
        <end position="306"/>
    </location>
</feature>
<dbReference type="CDD" id="cd08646">
    <property type="entry name" value="FMT_core_Met-tRNA-FMT_N"/>
    <property type="match status" value="1"/>
</dbReference>
<dbReference type="NCBIfam" id="TIGR00460">
    <property type="entry name" value="fmt"/>
    <property type="match status" value="1"/>
</dbReference>
<reference evidence="8 9" key="1">
    <citation type="submission" date="2024-07" db="EMBL/GenBank/DDBJ databases">
        <title>The genome sequence of type strain Sediminicola luteus GDMCC 1.2596T.</title>
        <authorList>
            <person name="Liu Y."/>
        </authorList>
    </citation>
    <scope>NUCLEOTIDE SEQUENCE [LARGE SCALE GENOMIC DNA]</scope>
    <source>
        <strain evidence="8 9">GDMCC 1.2596</strain>
    </source>
</reference>
<dbReference type="Gene3D" id="3.40.50.12230">
    <property type="match status" value="1"/>
</dbReference>
<dbReference type="InterPro" id="IPR036477">
    <property type="entry name" value="Formyl_transf_N_sf"/>
</dbReference>
<evidence type="ECO:0000256" key="2">
    <source>
        <dbReference type="ARBA" id="ARBA00012261"/>
    </source>
</evidence>
<comment type="function">
    <text evidence="5">Attaches a formyl group to the free amino group of methionyl-tRNA(fMet). The formyl group appears to play a dual role in the initiator identity of N-formylmethionyl-tRNA by promoting its recognition by IF2 and preventing the misappropriation of this tRNA by the elongation apparatus.</text>
</comment>
<dbReference type="SUPFAM" id="SSF53328">
    <property type="entry name" value="Formyltransferase"/>
    <property type="match status" value="1"/>
</dbReference>
<dbReference type="PANTHER" id="PTHR11138:SF5">
    <property type="entry name" value="METHIONYL-TRNA FORMYLTRANSFERASE, MITOCHONDRIAL"/>
    <property type="match status" value="1"/>
</dbReference>
<evidence type="ECO:0000259" key="7">
    <source>
        <dbReference type="Pfam" id="PF02911"/>
    </source>
</evidence>
<dbReference type="Pfam" id="PF02911">
    <property type="entry name" value="Formyl_trans_C"/>
    <property type="match status" value="1"/>
</dbReference>
<comment type="catalytic activity">
    <reaction evidence="5">
        <text>L-methionyl-tRNA(fMet) + (6R)-10-formyltetrahydrofolate = N-formyl-L-methionyl-tRNA(fMet) + (6S)-5,6,7,8-tetrahydrofolate + H(+)</text>
        <dbReference type="Rhea" id="RHEA:24380"/>
        <dbReference type="Rhea" id="RHEA-COMP:9952"/>
        <dbReference type="Rhea" id="RHEA-COMP:9953"/>
        <dbReference type="ChEBI" id="CHEBI:15378"/>
        <dbReference type="ChEBI" id="CHEBI:57453"/>
        <dbReference type="ChEBI" id="CHEBI:78530"/>
        <dbReference type="ChEBI" id="CHEBI:78844"/>
        <dbReference type="ChEBI" id="CHEBI:195366"/>
        <dbReference type="EC" id="2.1.2.9"/>
    </reaction>
</comment>
<accession>A0ABV2TYI1</accession>
<evidence type="ECO:0000313" key="8">
    <source>
        <dbReference type="EMBL" id="MET7030338.1"/>
    </source>
</evidence>
<dbReference type="InterPro" id="IPR041711">
    <property type="entry name" value="Met-tRNA-FMT_N"/>
</dbReference>
<comment type="caution">
    <text evidence="8">The sequence shown here is derived from an EMBL/GenBank/DDBJ whole genome shotgun (WGS) entry which is preliminary data.</text>
</comment>
<dbReference type="GO" id="GO:0004479">
    <property type="term" value="F:methionyl-tRNA formyltransferase activity"/>
    <property type="evidence" value="ECO:0007669"/>
    <property type="project" value="UniProtKB-EC"/>
</dbReference>
<dbReference type="PANTHER" id="PTHR11138">
    <property type="entry name" value="METHIONYL-TRNA FORMYLTRANSFERASE"/>
    <property type="match status" value="1"/>
</dbReference>
<dbReference type="Proteomes" id="UP001549773">
    <property type="component" value="Unassembled WGS sequence"/>
</dbReference>
<dbReference type="HAMAP" id="MF_00182">
    <property type="entry name" value="Formyl_trans"/>
    <property type="match status" value="1"/>
</dbReference>
<comment type="similarity">
    <text evidence="1 5">Belongs to the Fmt family.</text>
</comment>
<dbReference type="RefSeq" id="WP_354619133.1">
    <property type="nucleotide sequence ID" value="NZ_JBEWYP010000008.1"/>
</dbReference>
<dbReference type="InterPro" id="IPR044135">
    <property type="entry name" value="Met-tRNA-FMT_C"/>
</dbReference>
<dbReference type="CDD" id="cd08704">
    <property type="entry name" value="Met_tRNA_FMT_C"/>
    <property type="match status" value="1"/>
</dbReference>
<dbReference type="Pfam" id="PF00551">
    <property type="entry name" value="Formyl_trans_N"/>
    <property type="match status" value="1"/>
</dbReference>
<keyword evidence="4 5" id="KW-0648">Protein biosynthesis</keyword>
<gene>
    <name evidence="5 8" type="primary">fmt</name>
    <name evidence="8" type="ORF">ABXZ32_13095</name>
</gene>
<proteinExistence type="inferred from homology"/>
<dbReference type="InterPro" id="IPR011034">
    <property type="entry name" value="Formyl_transferase-like_C_sf"/>
</dbReference>
<feature type="binding site" evidence="5">
    <location>
        <begin position="111"/>
        <end position="114"/>
    </location>
    <ligand>
        <name>(6S)-5,6,7,8-tetrahydrofolate</name>
        <dbReference type="ChEBI" id="CHEBI:57453"/>
    </ligand>
</feature>
<organism evidence="8 9">
    <name type="scientific">Sediminicola luteus</name>
    <dbReference type="NCBI Taxonomy" id="319238"/>
    <lineage>
        <taxon>Bacteria</taxon>
        <taxon>Pseudomonadati</taxon>
        <taxon>Bacteroidota</taxon>
        <taxon>Flavobacteriia</taxon>
        <taxon>Flavobacteriales</taxon>
        <taxon>Flavobacteriaceae</taxon>
        <taxon>Sediminicola</taxon>
    </lineage>
</organism>
<protein>
    <recommendedName>
        <fullName evidence="2 5">Methionyl-tRNA formyltransferase</fullName>
        <ecNumber evidence="2 5">2.1.2.9</ecNumber>
    </recommendedName>
</protein>
<evidence type="ECO:0000313" key="9">
    <source>
        <dbReference type="Proteomes" id="UP001549773"/>
    </source>
</evidence>
<name>A0ABV2TYI1_9FLAO</name>
<sequence length="315" mass="35253">MEALRIVFMGTPDFAVAILDKLVQNSYNIVGVITAPDKPAGRGRKLNESAVKQYATAHNLPVLQPTNLKDEAFLSELKDLNANLQIIVAFRMLPRAVWEMPKFGTFNLHASLLPHYRGAAPINWAIMNGETETGVTTFYIDDKIDTGEIILQEKTSIDPDETAGELHDKLMHLGASLVLKTVELIKANQVEPIKQPQTGDLKLAYKIHKETCQINWTLSISDIFNHIRGLSPYPAAWTTLYNGDEELFLKIYAAAKEVQEHPLETGQLIFDKKNLKVAVEGGYIQLKEIQLPGKRKMATHEVLNGLNLLKNAYVR</sequence>
<evidence type="ECO:0000256" key="1">
    <source>
        <dbReference type="ARBA" id="ARBA00010699"/>
    </source>
</evidence>
<evidence type="ECO:0000256" key="5">
    <source>
        <dbReference type="HAMAP-Rule" id="MF_00182"/>
    </source>
</evidence>
<feature type="domain" description="Formyl transferase N-terminal" evidence="6">
    <location>
        <begin position="5"/>
        <end position="180"/>
    </location>
</feature>